<evidence type="ECO:0000256" key="6">
    <source>
        <dbReference type="ARBA" id="ARBA00022692"/>
    </source>
</evidence>
<keyword evidence="7 14" id="KW-0378">Hydrolase</keyword>
<evidence type="ECO:0000256" key="7">
    <source>
        <dbReference type="ARBA" id="ARBA00022801"/>
    </source>
</evidence>
<proteinExistence type="inferred from homology"/>
<comment type="miscellaneous">
    <text evidence="14">Bacitracin is thought to be involved in the inhibition of peptidoglycan synthesis by sequestering undecaprenyl diphosphate, thereby reducing the pool of lipid carrier available.</text>
</comment>
<evidence type="ECO:0000256" key="11">
    <source>
        <dbReference type="ARBA" id="ARBA00032707"/>
    </source>
</evidence>
<reference evidence="15" key="1">
    <citation type="journal article" date="2020" name="mSystems">
        <title>Genome- and Community-Level Interaction Insights into Carbon Utilization and Element Cycling Functions of Hydrothermarchaeota in Hydrothermal Sediment.</title>
        <authorList>
            <person name="Zhou Z."/>
            <person name="Liu Y."/>
            <person name="Xu W."/>
            <person name="Pan J."/>
            <person name="Luo Z.H."/>
            <person name="Li M."/>
        </authorList>
    </citation>
    <scope>NUCLEOTIDE SEQUENCE [LARGE SCALE GENOMIC DNA]</scope>
    <source>
        <strain evidence="15">SpSt-906</strain>
    </source>
</reference>
<dbReference type="EMBL" id="DTMQ01000001">
    <property type="protein sequence ID" value="HGE98475.1"/>
    <property type="molecule type" value="Genomic_DNA"/>
</dbReference>
<evidence type="ECO:0000256" key="12">
    <source>
        <dbReference type="ARBA" id="ARBA00032932"/>
    </source>
</evidence>
<keyword evidence="9 14" id="KW-0472">Membrane</keyword>
<dbReference type="GO" id="GO:0009252">
    <property type="term" value="P:peptidoglycan biosynthetic process"/>
    <property type="evidence" value="ECO:0007669"/>
    <property type="project" value="UniProtKB-KW"/>
</dbReference>
<keyword evidence="5 14" id="KW-1003">Cell membrane</keyword>
<dbReference type="GO" id="GO:0050380">
    <property type="term" value="F:undecaprenyl-diphosphatase activity"/>
    <property type="evidence" value="ECO:0007669"/>
    <property type="project" value="UniProtKB-UniRule"/>
</dbReference>
<comment type="caution">
    <text evidence="15">The sequence shown here is derived from an EMBL/GenBank/DDBJ whole genome shotgun (WGS) entry which is preliminary data.</text>
</comment>
<feature type="transmembrane region" description="Helical" evidence="14">
    <location>
        <begin position="200"/>
        <end position="221"/>
    </location>
</feature>
<feature type="transmembrane region" description="Helical" evidence="14">
    <location>
        <begin position="44"/>
        <end position="62"/>
    </location>
</feature>
<evidence type="ECO:0000256" key="13">
    <source>
        <dbReference type="ARBA" id="ARBA00047594"/>
    </source>
</evidence>
<feature type="transmembrane region" description="Helical" evidence="14">
    <location>
        <begin position="233"/>
        <end position="250"/>
    </location>
</feature>
<evidence type="ECO:0000256" key="1">
    <source>
        <dbReference type="ARBA" id="ARBA00004651"/>
    </source>
</evidence>
<keyword evidence="14" id="KW-0961">Cell wall biogenesis/degradation</keyword>
<dbReference type="GO" id="GO:0008360">
    <property type="term" value="P:regulation of cell shape"/>
    <property type="evidence" value="ECO:0007669"/>
    <property type="project" value="UniProtKB-KW"/>
</dbReference>
<comment type="catalytic activity">
    <reaction evidence="13 14">
        <text>di-trans,octa-cis-undecaprenyl diphosphate + H2O = di-trans,octa-cis-undecaprenyl phosphate + phosphate + H(+)</text>
        <dbReference type="Rhea" id="RHEA:28094"/>
        <dbReference type="ChEBI" id="CHEBI:15377"/>
        <dbReference type="ChEBI" id="CHEBI:15378"/>
        <dbReference type="ChEBI" id="CHEBI:43474"/>
        <dbReference type="ChEBI" id="CHEBI:58405"/>
        <dbReference type="ChEBI" id="CHEBI:60392"/>
        <dbReference type="EC" id="3.6.1.27"/>
    </reaction>
</comment>
<feature type="transmembrane region" description="Helical" evidence="14">
    <location>
        <begin position="74"/>
        <end position="93"/>
    </location>
</feature>
<dbReference type="HAMAP" id="MF_01006">
    <property type="entry name" value="Undec_diphosphatase"/>
    <property type="match status" value="1"/>
</dbReference>
<dbReference type="GO" id="GO:0005886">
    <property type="term" value="C:plasma membrane"/>
    <property type="evidence" value="ECO:0007669"/>
    <property type="project" value="UniProtKB-SubCell"/>
</dbReference>
<dbReference type="GO" id="GO:0046677">
    <property type="term" value="P:response to antibiotic"/>
    <property type="evidence" value="ECO:0007669"/>
    <property type="project" value="UniProtKB-UniRule"/>
</dbReference>
<evidence type="ECO:0000256" key="5">
    <source>
        <dbReference type="ARBA" id="ARBA00022475"/>
    </source>
</evidence>
<keyword evidence="10 14" id="KW-0046">Antibiotic resistance</keyword>
<keyword evidence="6 14" id="KW-0812">Transmembrane</keyword>
<organism evidence="15">
    <name type="scientific">candidate division WOR-3 bacterium</name>
    <dbReference type="NCBI Taxonomy" id="2052148"/>
    <lineage>
        <taxon>Bacteria</taxon>
        <taxon>Bacteria division WOR-3</taxon>
    </lineage>
</organism>
<feature type="transmembrane region" description="Helical" evidence="14">
    <location>
        <begin position="105"/>
        <end position="123"/>
    </location>
</feature>
<dbReference type="InterPro" id="IPR003824">
    <property type="entry name" value="UppP"/>
</dbReference>
<dbReference type="PANTHER" id="PTHR30622:SF4">
    <property type="entry name" value="UNDECAPRENYL-DIPHOSPHATASE"/>
    <property type="match status" value="1"/>
</dbReference>
<evidence type="ECO:0000256" key="14">
    <source>
        <dbReference type="HAMAP-Rule" id="MF_01006"/>
    </source>
</evidence>
<evidence type="ECO:0000256" key="2">
    <source>
        <dbReference type="ARBA" id="ARBA00010621"/>
    </source>
</evidence>
<dbReference type="AlphaFoldDB" id="A0A7C3YTG0"/>
<comment type="function">
    <text evidence="14">Catalyzes the dephosphorylation of undecaprenyl diphosphate (UPP). Confers resistance to bacitracin.</text>
</comment>
<dbReference type="EC" id="3.6.1.27" evidence="3 14"/>
<keyword evidence="8 14" id="KW-1133">Transmembrane helix</keyword>
<accession>A0A7C3YTG0</accession>
<evidence type="ECO:0000313" key="15">
    <source>
        <dbReference type="EMBL" id="HGE98475.1"/>
    </source>
</evidence>
<gene>
    <name evidence="14" type="primary">uppP</name>
    <name evidence="15" type="ORF">ENX07_00100</name>
</gene>
<evidence type="ECO:0000256" key="9">
    <source>
        <dbReference type="ARBA" id="ARBA00023136"/>
    </source>
</evidence>
<evidence type="ECO:0000256" key="10">
    <source>
        <dbReference type="ARBA" id="ARBA00023251"/>
    </source>
</evidence>
<keyword evidence="14" id="KW-0573">Peptidoglycan synthesis</keyword>
<sequence length="251" mass="28517">MSEMLFFLIAGLIQGLTEFLPVSSSAHLAFFEKIFSIEEEARLSYAVFLHFGTFLALLLFFARRIERKVRERDYSLLAKILFSSLFLLFALPLKNLSALSFTRMKLIGIFLILTGILILATRFPKARKEEINYSAALLCGIFQLLAIFPGISRSGVTIAILLLLGIKEEVAFEFSFLLAIPAVGMANLSEAFHAFSHQGISFSLPLLFGIFLSFLSGLLALFFLRKVMRMKKFYLFAFYLFLFGLLLLWLR</sequence>
<dbReference type="GO" id="GO:0071555">
    <property type="term" value="P:cell wall organization"/>
    <property type="evidence" value="ECO:0007669"/>
    <property type="project" value="UniProtKB-KW"/>
</dbReference>
<feature type="transmembrane region" description="Helical" evidence="14">
    <location>
        <begin position="135"/>
        <end position="164"/>
    </location>
</feature>
<keyword evidence="14" id="KW-0133">Cell shape</keyword>
<name>A0A7C3YTG0_UNCW3</name>
<evidence type="ECO:0000256" key="4">
    <source>
        <dbReference type="ARBA" id="ARBA00021581"/>
    </source>
</evidence>
<dbReference type="PANTHER" id="PTHR30622">
    <property type="entry name" value="UNDECAPRENYL-DIPHOSPHATASE"/>
    <property type="match status" value="1"/>
</dbReference>
<comment type="similarity">
    <text evidence="2 14">Belongs to the UppP family.</text>
</comment>
<evidence type="ECO:0000256" key="3">
    <source>
        <dbReference type="ARBA" id="ARBA00012374"/>
    </source>
</evidence>
<comment type="subcellular location">
    <subcellularLocation>
        <location evidence="1 14">Cell membrane</location>
        <topology evidence="1 14">Multi-pass membrane protein</topology>
    </subcellularLocation>
</comment>
<evidence type="ECO:0000256" key="8">
    <source>
        <dbReference type="ARBA" id="ARBA00022989"/>
    </source>
</evidence>
<protein>
    <recommendedName>
        <fullName evidence="4 14">Undecaprenyl-diphosphatase</fullName>
        <ecNumber evidence="3 14">3.6.1.27</ecNumber>
    </recommendedName>
    <alternativeName>
        <fullName evidence="12 14">Bacitracin resistance protein</fullName>
    </alternativeName>
    <alternativeName>
        <fullName evidence="11 14">Undecaprenyl pyrophosphate phosphatase</fullName>
    </alternativeName>
</protein>
<dbReference type="Pfam" id="PF02673">
    <property type="entry name" value="BacA"/>
    <property type="match status" value="1"/>
</dbReference>